<dbReference type="PANTHER" id="PTHR11668:SF300">
    <property type="entry name" value="SERINE_THREONINE-PROTEIN PHOSPHATASE"/>
    <property type="match status" value="1"/>
</dbReference>
<evidence type="ECO:0000256" key="5">
    <source>
        <dbReference type="ARBA" id="ARBA00023211"/>
    </source>
</evidence>
<dbReference type="EC" id="3.1.3.16" evidence="1"/>
<dbReference type="GO" id="GO:0004722">
    <property type="term" value="F:protein serine/threonine phosphatase activity"/>
    <property type="evidence" value="ECO:0007669"/>
    <property type="project" value="UniProtKB-EC"/>
</dbReference>
<dbReference type="GO" id="GO:0005737">
    <property type="term" value="C:cytoplasm"/>
    <property type="evidence" value="ECO:0007669"/>
    <property type="project" value="TreeGrafter"/>
</dbReference>
<evidence type="ECO:0000256" key="2">
    <source>
        <dbReference type="ARBA" id="ARBA00022723"/>
    </source>
</evidence>
<keyword evidence="4" id="KW-0904">Protein phosphatase</keyword>
<evidence type="ECO:0000313" key="7">
    <source>
        <dbReference type="EMBL" id="QVL33463.1"/>
    </source>
</evidence>
<dbReference type="Gene3D" id="3.60.21.10">
    <property type="match status" value="1"/>
</dbReference>
<organism evidence="7 8">
    <name type="scientific">Telmatocola sphagniphila</name>
    <dbReference type="NCBI Taxonomy" id="1123043"/>
    <lineage>
        <taxon>Bacteria</taxon>
        <taxon>Pseudomonadati</taxon>
        <taxon>Planctomycetota</taxon>
        <taxon>Planctomycetia</taxon>
        <taxon>Gemmatales</taxon>
        <taxon>Gemmataceae</taxon>
    </lineage>
</organism>
<dbReference type="AlphaFoldDB" id="A0A8E6B7T2"/>
<dbReference type="RefSeq" id="WP_213498352.1">
    <property type="nucleotide sequence ID" value="NZ_CP074694.1"/>
</dbReference>
<dbReference type="KEGG" id="tsph:KIH39_06000"/>
<evidence type="ECO:0000256" key="1">
    <source>
        <dbReference type="ARBA" id="ARBA00013081"/>
    </source>
</evidence>
<keyword evidence="8" id="KW-1185">Reference proteome</keyword>
<dbReference type="SUPFAM" id="SSF56300">
    <property type="entry name" value="Metallo-dependent phosphatases"/>
    <property type="match status" value="1"/>
</dbReference>
<dbReference type="InterPro" id="IPR004843">
    <property type="entry name" value="Calcineurin-like_PHP"/>
</dbReference>
<keyword evidence="3" id="KW-0378">Hydrolase</keyword>
<dbReference type="GO" id="GO:0046872">
    <property type="term" value="F:metal ion binding"/>
    <property type="evidence" value="ECO:0007669"/>
    <property type="project" value="UniProtKB-KW"/>
</dbReference>
<evidence type="ECO:0000313" key="8">
    <source>
        <dbReference type="Proteomes" id="UP000676194"/>
    </source>
</evidence>
<dbReference type="PANTHER" id="PTHR11668">
    <property type="entry name" value="SERINE/THREONINE PROTEIN PHOSPHATASE"/>
    <property type="match status" value="1"/>
</dbReference>
<gene>
    <name evidence="7" type="ORF">KIH39_06000</name>
</gene>
<accession>A0A8E6B7T2</accession>
<dbReference type="Proteomes" id="UP000676194">
    <property type="component" value="Chromosome"/>
</dbReference>
<dbReference type="Pfam" id="PF00149">
    <property type="entry name" value="Metallophos"/>
    <property type="match status" value="1"/>
</dbReference>
<protein>
    <recommendedName>
        <fullName evidence="1">protein-serine/threonine phosphatase</fullName>
        <ecNumber evidence="1">3.1.3.16</ecNumber>
    </recommendedName>
</protein>
<dbReference type="EMBL" id="CP074694">
    <property type="protein sequence ID" value="QVL33463.1"/>
    <property type="molecule type" value="Genomic_DNA"/>
</dbReference>
<sequence>MPDPQKLLKTLELARCKILQTAGRSGHFLEPQKVDDIFVVGDLHGNVSNFQAIYKKIELDKHPGRHLVLQELIHGVFRYPQGGDKSHQLVDLFATLKCCFPDRVHYLIGNHELAQWTGKEILKNEEDLNRLFDRGIEEAYRDYATEIRTAYNSLFAICPLGIRLPNRVYICHTLPSTRRMEQFSLDFVKQEEFQPEDFQTGGKVYANLWGRDTTAENAAEFLKRVDADYLVCGHIPCEKGYEFLCERLVVLDCAKVPGGYVHIHASTNYSPSTFTSIAFVIS</sequence>
<feature type="domain" description="Calcineurin-like phosphoesterase" evidence="6">
    <location>
        <begin position="37"/>
        <end position="236"/>
    </location>
</feature>
<dbReference type="InterPro" id="IPR050341">
    <property type="entry name" value="PP1_catalytic_subunit"/>
</dbReference>
<evidence type="ECO:0000256" key="3">
    <source>
        <dbReference type="ARBA" id="ARBA00022801"/>
    </source>
</evidence>
<proteinExistence type="predicted"/>
<keyword evidence="2" id="KW-0479">Metal-binding</keyword>
<evidence type="ECO:0000259" key="6">
    <source>
        <dbReference type="Pfam" id="PF00149"/>
    </source>
</evidence>
<dbReference type="InterPro" id="IPR029052">
    <property type="entry name" value="Metallo-depent_PP-like"/>
</dbReference>
<keyword evidence="5" id="KW-0464">Manganese</keyword>
<name>A0A8E6B7T2_9BACT</name>
<reference evidence="7" key="1">
    <citation type="submission" date="2021-05" db="EMBL/GenBank/DDBJ databases">
        <title>Complete genome sequence of the cellulolytic planctomycete Telmatocola sphagniphila SP2T and characterization of the first cellulase from planctomycetes.</title>
        <authorList>
            <person name="Rakitin A.L."/>
            <person name="Beletsky A.V."/>
            <person name="Naumoff D.G."/>
            <person name="Kulichevskaya I.S."/>
            <person name="Mardanov A.V."/>
            <person name="Ravin N.V."/>
            <person name="Dedysh S.N."/>
        </authorList>
    </citation>
    <scope>NUCLEOTIDE SEQUENCE</scope>
    <source>
        <strain evidence="7">SP2T</strain>
    </source>
</reference>
<evidence type="ECO:0000256" key="4">
    <source>
        <dbReference type="ARBA" id="ARBA00022912"/>
    </source>
</evidence>